<keyword evidence="4" id="KW-0479">Metal-binding</keyword>
<evidence type="ECO:0000256" key="5">
    <source>
        <dbReference type="ARBA" id="ARBA00023002"/>
    </source>
</evidence>
<evidence type="ECO:0000256" key="3">
    <source>
        <dbReference type="ARBA" id="ARBA00022617"/>
    </source>
</evidence>
<dbReference type="PRINTS" id="PR00088">
    <property type="entry name" value="HAEMOXYGNASE"/>
</dbReference>
<name>A0A4P9YVH4_9FUNG</name>
<dbReference type="InterPro" id="IPR016053">
    <property type="entry name" value="Haem_Oase-like"/>
</dbReference>
<dbReference type="InterPro" id="IPR018207">
    <property type="entry name" value="Haem_oxygenase_CS"/>
</dbReference>
<dbReference type="GO" id="GO:0042167">
    <property type="term" value="P:heme catabolic process"/>
    <property type="evidence" value="ECO:0007669"/>
    <property type="project" value="TreeGrafter"/>
</dbReference>
<sequence>MPERVELATDLRQSTAKLHHDAHYSPFIQRYLRGELTREGYGYFLLSLYWVYEALEKELDKLKGHEHVNPIFFDGILRRLSTLEEDLQCYLGNDWRSRLDTVPKEVHTYADRISEVAKTNPSLLVAHSYTRYMGDLSGGQILMKKARKYLNIPPDQGTAFYQFKDIKSVNKFKDIYRAGLDSLDIDEKLQADLVKEAQYAFELNIAIFAAHEKIIVDQIAAAKAKQGNANGSSEWPVGRYVAIGAWCAVAVAFLHNRGAFNLVR</sequence>
<keyword evidence="3" id="KW-0349">Heme</keyword>
<evidence type="ECO:0000256" key="7">
    <source>
        <dbReference type="ARBA" id="ARBA00048328"/>
    </source>
</evidence>
<dbReference type="Proteomes" id="UP000278143">
    <property type="component" value="Unassembled WGS sequence"/>
</dbReference>
<keyword evidence="5" id="KW-0560">Oxidoreductase</keyword>
<evidence type="ECO:0000256" key="6">
    <source>
        <dbReference type="ARBA" id="ARBA00023004"/>
    </source>
</evidence>
<proteinExistence type="inferred from homology"/>
<keyword evidence="6" id="KW-0408">Iron</keyword>
<reference evidence="9" key="1">
    <citation type="journal article" date="2018" name="Nat. Microbiol.">
        <title>Leveraging single-cell genomics to expand the fungal tree of life.</title>
        <authorList>
            <person name="Ahrendt S.R."/>
            <person name="Quandt C.A."/>
            <person name="Ciobanu D."/>
            <person name="Clum A."/>
            <person name="Salamov A."/>
            <person name="Andreopoulos B."/>
            <person name="Cheng J.F."/>
            <person name="Woyke T."/>
            <person name="Pelin A."/>
            <person name="Henrissat B."/>
            <person name="Reynolds N.K."/>
            <person name="Benny G.L."/>
            <person name="Smith M.E."/>
            <person name="James T.Y."/>
            <person name="Grigoriev I.V."/>
        </authorList>
    </citation>
    <scope>NUCLEOTIDE SEQUENCE [LARGE SCALE GENOMIC DNA]</scope>
    <source>
        <strain evidence="9">Benny S71-1</strain>
    </source>
</reference>
<evidence type="ECO:0000313" key="9">
    <source>
        <dbReference type="Proteomes" id="UP000278143"/>
    </source>
</evidence>
<dbReference type="InterPro" id="IPR002051">
    <property type="entry name" value="Haem_Oase"/>
</dbReference>
<dbReference type="AlphaFoldDB" id="A0A4P9YVH4"/>
<evidence type="ECO:0000256" key="4">
    <source>
        <dbReference type="ARBA" id="ARBA00022723"/>
    </source>
</evidence>
<dbReference type="EMBL" id="KZ990490">
    <property type="protein sequence ID" value="RKP24036.1"/>
    <property type="molecule type" value="Genomic_DNA"/>
</dbReference>
<comment type="similarity">
    <text evidence="1">Belongs to the heme oxygenase family.</text>
</comment>
<keyword evidence="9" id="KW-1185">Reference proteome</keyword>
<dbReference type="PANTHER" id="PTHR10720">
    <property type="entry name" value="HEME OXYGENASE"/>
    <property type="match status" value="1"/>
</dbReference>
<dbReference type="InterPro" id="IPR016084">
    <property type="entry name" value="Haem_Oase-like_multi-hlx"/>
</dbReference>
<protein>
    <recommendedName>
        <fullName evidence="2">heme oxygenase (biliverdin-producing)</fullName>
        <ecNumber evidence="2">1.14.14.18</ecNumber>
    </recommendedName>
</protein>
<dbReference type="SUPFAM" id="SSF48613">
    <property type="entry name" value="Heme oxygenase-like"/>
    <property type="match status" value="1"/>
</dbReference>
<dbReference type="GO" id="GO:0020037">
    <property type="term" value="F:heme binding"/>
    <property type="evidence" value="ECO:0007669"/>
    <property type="project" value="TreeGrafter"/>
</dbReference>
<evidence type="ECO:0000313" key="8">
    <source>
        <dbReference type="EMBL" id="RKP24036.1"/>
    </source>
</evidence>
<accession>A0A4P9YVH4</accession>
<dbReference type="GO" id="GO:0006788">
    <property type="term" value="P:heme oxidation"/>
    <property type="evidence" value="ECO:0007669"/>
    <property type="project" value="InterPro"/>
</dbReference>
<dbReference type="OrthoDB" id="652091at2759"/>
<evidence type="ECO:0000256" key="2">
    <source>
        <dbReference type="ARBA" id="ARBA00012360"/>
    </source>
</evidence>
<dbReference type="PROSITE" id="PS00593">
    <property type="entry name" value="HEME_OXYGENASE"/>
    <property type="match status" value="1"/>
</dbReference>
<dbReference type="PANTHER" id="PTHR10720:SF0">
    <property type="entry name" value="HEME OXYGENASE"/>
    <property type="match status" value="1"/>
</dbReference>
<organism evidence="8 9">
    <name type="scientific">Syncephalis pseudoplumigaleata</name>
    <dbReference type="NCBI Taxonomy" id="1712513"/>
    <lineage>
        <taxon>Eukaryota</taxon>
        <taxon>Fungi</taxon>
        <taxon>Fungi incertae sedis</taxon>
        <taxon>Zoopagomycota</taxon>
        <taxon>Zoopagomycotina</taxon>
        <taxon>Zoopagomycetes</taxon>
        <taxon>Zoopagales</taxon>
        <taxon>Piptocephalidaceae</taxon>
        <taxon>Syncephalis</taxon>
    </lineage>
</organism>
<dbReference type="EC" id="1.14.14.18" evidence="2"/>
<dbReference type="GO" id="GO:0006979">
    <property type="term" value="P:response to oxidative stress"/>
    <property type="evidence" value="ECO:0007669"/>
    <property type="project" value="TreeGrafter"/>
</dbReference>
<comment type="catalytic activity">
    <reaction evidence="7">
        <text>heme b + 3 reduced [NADPH--hemoprotein reductase] + 3 O2 = biliverdin IXalpha + CO + Fe(2+) + 3 oxidized [NADPH--hemoprotein reductase] + 3 H2O + H(+)</text>
        <dbReference type="Rhea" id="RHEA:21764"/>
        <dbReference type="Rhea" id="RHEA-COMP:11964"/>
        <dbReference type="Rhea" id="RHEA-COMP:11965"/>
        <dbReference type="ChEBI" id="CHEBI:15377"/>
        <dbReference type="ChEBI" id="CHEBI:15378"/>
        <dbReference type="ChEBI" id="CHEBI:15379"/>
        <dbReference type="ChEBI" id="CHEBI:17245"/>
        <dbReference type="ChEBI" id="CHEBI:29033"/>
        <dbReference type="ChEBI" id="CHEBI:57618"/>
        <dbReference type="ChEBI" id="CHEBI:57991"/>
        <dbReference type="ChEBI" id="CHEBI:58210"/>
        <dbReference type="ChEBI" id="CHEBI:60344"/>
        <dbReference type="EC" id="1.14.14.18"/>
    </reaction>
</comment>
<dbReference type="Gene3D" id="1.20.910.10">
    <property type="entry name" value="Heme oxygenase-like"/>
    <property type="match status" value="1"/>
</dbReference>
<dbReference type="GO" id="GO:0004392">
    <property type="term" value="F:heme oxygenase (decyclizing) activity"/>
    <property type="evidence" value="ECO:0007669"/>
    <property type="project" value="UniProtKB-EC"/>
</dbReference>
<dbReference type="CDD" id="cd19165">
    <property type="entry name" value="HemeO"/>
    <property type="match status" value="1"/>
</dbReference>
<dbReference type="Pfam" id="PF01126">
    <property type="entry name" value="Heme_oxygenase"/>
    <property type="match status" value="1"/>
</dbReference>
<dbReference type="GO" id="GO:0046872">
    <property type="term" value="F:metal ion binding"/>
    <property type="evidence" value="ECO:0007669"/>
    <property type="project" value="UniProtKB-KW"/>
</dbReference>
<evidence type="ECO:0000256" key="1">
    <source>
        <dbReference type="ARBA" id="ARBA00006134"/>
    </source>
</evidence>
<gene>
    <name evidence="8" type="ORF">SYNPS1DRAFT_23868</name>
</gene>